<dbReference type="Proteomes" id="UP000253940">
    <property type="component" value="Chromosome"/>
</dbReference>
<dbReference type="InterPro" id="IPR001001">
    <property type="entry name" value="DNA_polIII_beta"/>
</dbReference>
<accession>A0A345PAP3</accession>
<dbReference type="GO" id="GO:0005737">
    <property type="term" value="C:cytoplasm"/>
    <property type="evidence" value="ECO:0007669"/>
    <property type="project" value="UniProtKB-SubCell"/>
</dbReference>
<evidence type="ECO:0000313" key="16">
    <source>
        <dbReference type="Proteomes" id="UP000253940"/>
    </source>
</evidence>
<dbReference type="CDD" id="cd00140">
    <property type="entry name" value="beta_clamp"/>
    <property type="match status" value="1"/>
</dbReference>
<evidence type="ECO:0000256" key="10">
    <source>
        <dbReference type="ARBA" id="ARBA00030988"/>
    </source>
</evidence>
<evidence type="ECO:0000256" key="2">
    <source>
        <dbReference type="ARBA" id="ARBA00010752"/>
    </source>
</evidence>
<dbReference type="InterPro" id="IPR022637">
    <property type="entry name" value="DNA_polIII_beta_cen"/>
</dbReference>
<feature type="domain" description="DNA polymerase III beta sliding clamp central" evidence="13">
    <location>
        <begin position="137"/>
        <end position="247"/>
    </location>
</feature>
<keyword evidence="4" id="KW-0963">Cytoplasm</keyword>
<gene>
    <name evidence="14" type="primary">dnaN</name>
    <name evidence="14" type="ORF">HYN46_16825</name>
    <name evidence="15" type="ORF">HYN46_17070</name>
</gene>
<dbReference type="Pfam" id="PF02767">
    <property type="entry name" value="DNA_pol3_beta_2"/>
    <property type="match status" value="1"/>
</dbReference>
<dbReference type="KEGG" id="mbah:HYN46_17070"/>
<evidence type="ECO:0000313" key="15">
    <source>
        <dbReference type="EMBL" id="AXI04396.1"/>
    </source>
</evidence>
<evidence type="ECO:0000256" key="4">
    <source>
        <dbReference type="ARBA" id="ARBA00022490"/>
    </source>
</evidence>
<keyword evidence="8" id="KW-0239">DNA-directed DNA polymerase</keyword>
<dbReference type="GO" id="GO:0003677">
    <property type="term" value="F:DNA binding"/>
    <property type="evidence" value="ECO:0007669"/>
    <property type="project" value="UniProtKB-KW"/>
</dbReference>
<sequence length="376" mass="41126">MNITILGTQIASDLAALSPAIHTKSTMPILSNVALTVSHGVLTMRGTNTEIEIETSRTLDGEFKEGSCAVNNYAFTNIIKRLSTRSKPINIFLDENRTLHIECGKAALTLQTALVEDLPSIDRDVKQVAQLDLEDPKDFTSALKAVLPFVAHNDVRYYLTGVALQMDKDSITLIASNGHRLASFSLPITTGVAASLIIPAPTVKTIVQLISNAKEKACCLQLQRSTASFTVDRVKLTTKLIDGKYPDWKRIVPRGDFNTVLNRHELTQAVEIATAGYIADSSKSFCAIAITPCKDRLLVNYTERHGSGSGNEECIATLTENLDHTICIDRDYVLDAMKFIDSEDVKIFMPADSHAALRFEPVDGADCQITLSPMRA</sequence>
<reference evidence="14 16" key="1">
    <citation type="submission" date="2018-07" db="EMBL/GenBank/DDBJ databases">
        <title>Genome sequencing of Moraxellaceae gen. HYN0046.</title>
        <authorList>
            <person name="Kim M."/>
            <person name="Yi H."/>
        </authorList>
    </citation>
    <scope>NUCLEOTIDE SEQUENCE [LARGE SCALE GENOMIC DNA]</scope>
    <source>
        <strain evidence="14 16">HYN0046</strain>
    </source>
</reference>
<comment type="similarity">
    <text evidence="2">Belongs to the beta sliding clamp family.</text>
</comment>
<dbReference type="GO" id="GO:0009360">
    <property type="term" value="C:DNA polymerase III complex"/>
    <property type="evidence" value="ECO:0007669"/>
    <property type="project" value="InterPro"/>
</dbReference>
<dbReference type="SMART" id="SM00480">
    <property type="entry name" value="POL3Bc"/>
    <property type="match status" value="1"/>
</dbReference>
<comment type="subcellular location">
    <subcellularLocation>
        <location evidence="1">Cytoplasm</location>
    </subcellularLocation>
</comment>
<dbReference type="NCBIfam" id="TIGR00663">
    <property type="entry name" value="dnan"/>
    <property type="match status" value="1"/>
</dbReference>
<keyword evidence="5 14" id="KW-0808">Transferase</keyword>
<proteinExistence type="inferred from homology"/>
<feature type="domain" description="DNA polymerase III beta sliding clamp N-terminal" evidence="12">
    <location>
        <begin position="1"/>
        <end position="121"/>
    </location>
</feature>
<keyword evidence="9" id="KW-0238">DNA-binding</keyword>
<dbReference type="OrthoDB" id="8421503at2"/>
<dbReference type="GO" id="GO:0008408">
    <property type="term" value="F:3'-5' exonuclease activity"/>
    <property type="evidence" value="ECO:0007669"/>
    <property type="project" value="InterPro"/>
</dbReference>
<dbReference type="GO" id="GO:0006271">
    <property type="term" value="P:DNA strand elongation involved in DNA replication"/>
    <property type="evidence" value="ECO:0007669"/>
    <property type="project" value="TreeGrafter"/>
</dbReference>
<evidence type="ECO:0000259" key="13">
    <source>
        <dbReference type="Pfam" id="PF02767"/>
    </source>
</evidence>
<evidence type="ECO:0000256" key="11">
    <source>
        <dbReference type="ARBA" id="ARBA00033276"/>
    </source>
</evidence>
<dbReference type="InterPro" id="IPR022634">
    <property type="entry name" value="DNA_polIII_beta_N"/>
</dbReference>
<evidence type="ECO:0000256" key="7">
    <source>
        <dbReference type="ARBA" id="ARBA00022705"/>
    </source>
</evidence>
<dbReference type="EMBL" id="CP031222">
    <property type="protein sequence ID" value="AXI04396.1"/>
    <property type="molecule type" value="Genomic_DNA"/>
</dbReference>
<keyword evidence="6 14" id="KW-0548">Nucleotidyltransferase</keyword>
<dbReference type="GO" id="GO:0003887">
    <property type="term" value="F:DNA-directed DNA polymerase activity"/>
    <property type="evidence" value="ECO:0007669"/>
    <property type="project" value="UniProtKB-KW"/>
</dbReference>
<dbReference type="PANTHER" id="PTHR30478">
    <property type="entry name" value="DNA POLYMERASE III SUBUNIT BETA"/>
    <property type="match status" value="1"/>
</dbReference>
<name>A0A345PAP3_9GAMM</name>
<dbReference type="EMBL" id="CP031222">
    <property type="protein sequence ID" value="AXI04352.1"/>
    <property type="molecule type" value="Genomic_DNA"/>
</dbReference>
<dbReference type="Gene3D" id="3.70.10.10">
    <property type="match status" value="1"/>
</dbReference>
<dbReference type="Gene3D" id="3.10.150.10">
    <property type="entry name" value="DNA Polymerase III, subunit A, domain 2"/>
    <property type="match status" value="1"/>
</dbReference>
<evidence type="ECO:0000256" key="3">
    <source>
        <dbReference type="ARBA" id="ARBA00021035"/>
    </source>
</evidence>
<dbReference type="KEGG" id="mbah:HYN46_16825"/>
<keyword evidence="16" id="KW-1185">Reference proteome</keyword>
<evidence type="ECO:0000259" key="12">
    <source>
        <dbReference type="Pfam" id="PF00712"/>
    </source>
</evidence>
<protein>
    <recommendedName>
        <fullName evidence="3">Beta sliding clamp</fullName>
    </recommendedName>
    <alternativeName>
        <fullName evidence="11">Beta-clamp processivity factor</fullName>
    </alternativeName>
    <alternativeName>
        <fullName evidence="10">DNA polymerase III beta sliding clamp subunit</fullName>
    </alternativeName>
</protein>
<dbReference type="InterPro" id="IPR046938">
    <property type="entry name" value="DNA_clamp_sf"/>
</dbReference>
<keyword evidence="7" id="KW-0235">DNA replication</keyword>
<dbReference type="PANTHER" id="PTHR30478:SF0">
    <property type="entry name" value="BETA SLIDING CLAMP"/>
    <property type="match status" value="1"/>
</dbReference>
<organism evidence="14 16">
    <name type="scientific">Aquirhabdus parva</name>
    <dbReference type="NCBI Taxonomy" id="2283318"/>
    <lineage>
        <taxon>Bacteria</taxon>
        <taxon>Pseudomonadati</taxon>
        <taxon>Pseudomonadota</taxon>
        <taxon>Gammaproteobacteria</taxon>
        <taxon>Moraxellales</taxon>
        <taxon>Moraxellaceae</taxon>
        <taxon>Aquirhabdus</taxon>
    </lineage>
</organism>
<evidence type="ECO:0000256" key="6">
    <source>
        <dbReference type="ARBA" id="ARBA00022695"/>
    </source>
</evidence>
<evidence type="ECO:0000313" key="14">
    <source>
        <dbReference type="EMBL" id="AXI04352.1"/>
    </source>
</evidence>
<evidence type="ECO:0000256" key="8">
    <source>
        <dbReference type="ARBA" id="ARBA00022932"/>
    </source>
</evidence>
<evidence type="ECO:0000256" key="5">
    <source>
        <dbReference type="ARBA" id="ARBA00022679"/>
    </source>
</evidence>
<evidence type="ECO:0000256" key="9">
    <source>
        <dbReference type="ARBA" id="ARBA00023125"/>
    </source>
</evidence>
<evidence type="ECO:0000256" key="1">
    <source>
        <dbReference type="ARBA" id="ARBA00004496"/>
    </source>
</evidence>
<dbReference type="SUPFAM" id="SSF55979">
    <property type="entry name" value="DNA clamp"/>
    <property type="match status" value="3"/>
</dbReference>
<dbReference type="Pfam" id="PF00712">
    <property type="entry name" value="DNA_pol3_beta"/>
    <property type="match status" value="1"/>
</dbReference>
<dbReference type="AlphaFoldDB" id="A0A345PAP3"/>
<dbReference type="RefSeq" id="WP_114900460.1">
    <property type="nucleotide sequence ID" value="NZ_CP031222.1"/>
</dbReference>